<dbReference type="Gene3D" id="3.80.10.10">
    <property type="entry name" value="Ribonuclease Inhibitor"/>
    <property type="match status" value="1"/>
</dbReference>
<dbReference type="AlphaFoldDB" id="A0A8S1DYH8"/>
<dbReference type="PANTHER" id="PTHR31639:SF317">
    <property type="entry name" value="F-BOX DOMAIN-CONTAINING PROTEIN"/>
    <property type="match status" value="1"/>
</dbReference>
<dbReference type="SUPFAM" id="SSF52047">
    <property type="entry name" value="RNI-like"/>
    <property type="match status" value="1"/>
</dbReference>
<feature type="region of interest" description="Disordered" evidence="1">
    <location>
        <begin position="1"/>
        <end position="20"/>
    </location>
</feature>
<reference evidence="2 3" key="1">
    <citation type="submission" date="2020-04" db="EMBL/GenBank/DDBJ databases">
        <authorList>
            <person name="Alioto T."/>
            <person name="Alioto T."/>
            <person name="Gomez Garrido J."/>
        </authorList>
    </citation>
    <scope>NUCLEOTIDE SEQUENCE [LARGE SCALE GENOMIC DNA]</scope>
</reference>
<sequence>MSSTLQSPAVKRQNLEDKHEFPLRSIEDKMDTFMQAVKRTAMNPSPNVQQVTYRREELKAMAEGIQKTRNSAKNFSSLLKLTIAYIIENRSAFVPDPSAIFFCTKINPFRNVPDKVLKSLLPAVVDASDVPNTEKLCLLMCLLNRNTLEFESLSRLEISEIRDSESTIFRHMLQNCPAIERASVTQAVLKNFSVVPRIRREDIFPLMAAKWRKLKVLHVDISCFGNVRDEFASCPQQEHPLKMICDSLPILSDLDVTIQPDHMTLLEARCFERMRHLKNLSLTFAGDIDMKICKVVVHLVGKTPNLREFNLDVNRDYLKIDVSPVYGDIVRRYDLDSLFVELYAELYPAKTLLLRNCWVDVSRVGIWPAILSVRHLRVMGKVFNLNIAALPYEVSALSTEYMPLPIVYALLHLLGANLSSLTVRVMDCFYGAEPEEIDIFAVISACPALKHLRLNTPGTVAGHSAYRLAPGQFKKLETFSIDSNVYEKIDPRFSQLFKKFFLESQTRNKSHCVESACELRAMHWALKEPSAGTCLDELEELKLKKIPFGLGQADILPVIGYLVERSPFLKKINVFRQIHAFSPPKWFECVLKSVGVTMEYTADTGSDDCIF</sequence>
<dbReference type="InterPro" id="IPR032675">
    <property type="entry name" value="LRR_dom_sf"/>
</dbReference>
<proteinExistence type="predicted"/>
<name>A0A8S1DYH8_9INSE</name>
<evidence type="ECO:0000313" key="3">
    <source>
        <dbReference type="Proteomes" id="UP000494165"/>
    </source>
</evidence>
<organism evidence="2 3">
    <name type="scientific">Cloeon dipterum</name>
    <dbReference type="NCBI Taxonomy" id="197152"/>
    <lineage>
        <taxon>Eukaryota</taxon>
        <taxon>Metazoa</taxon>
        <taxon>Ecdysozoa</taxon>
        <taxon>Arthropoda</taxon>
        <taxon>Hexapoda</taxon>
        <taxon>Insecta</taxon>
        <taxon>Pterygota</taxon>
        <taxon>Palaeoptera</taxon>
        <taxon>Ephemeroptera</taxon>
        <taxon>Pisciforma</taxon>
        <taxon>Baetidae</taxon>
        <taxon>Cloeon</taxon>
    </lineage>
</organism>
<dbReference type="Proteomes" id="UP000494165">
    <property type="component" value="Unassembled WGS sequence"/>
</dbReference>
<keyword evidence="3" id="KW-1185">Reference proteome</keyword>
<protein>
    <submittedName>
        <fullName evidence="2">Uncharacterized protein</fullName>
    </submittedName>
</protein>
<comment type="caution">
    <text evidence="2">The sequence shown here is derived from an EMBL/GenBank/DDBJ whole genome shotgun (WGS) entry which is preliminary data.</text>
</comment>
<evidence type="ECO:0000313" key="2">
    <source>
        <dbReference type="EMBL" id="CAB3383065.1"/>
    </source>
</evidence>
<gene>
    <name evidence="2" type="ORF">CLODIP_2_CD06330</name>
</gene>
<dbReference type="EMBL" id="CADEPI010000294">
    <property type="protein sequence ID" value="CAB3383065.1"/>
    <property type="molecule type" value="Genomic_DNA"/>
</dbReference>
<accession>A0A8S1DYH8</accession>
<evidence type="ECO:0000256" key="1">
    <source>
        <dbReference type="SAM" id="MobiDB-lite"/>
    </source>
</evidence>
<dbReference type="PANTHER" id="PTHR31639">
    <property type="entry name" value="F-BOX PROTEIN-LIKE"/>
    <property type="match status" value="1"/>
</dbReference>